<dbReference type="GO" id="GO:0005737">
    <property type="term" value="C:cytoplasm"/>
    <property type="evidence" value="ECO:0007669"/>
    <property type="project" value="TreeGrafter"/>
</dbReference>
<dbReference type="InterPro" id="IPR000535">
    <property type="entry name" value="MSP_dom"/>
</dbReference>
<reference evidence="7 8" key="1">
    <citation type="submission" date="2023-11" db="EMBL/GenBank/DDBJ databases">
        <authorList>
            <person name="Okamura Y."/>
        </authorList>
    </citation>
    <scope>NUCLEOTIDE SEQUENCE [LARGE SCALE GENOMIC DNA]</scope>
</reference>
<name>A0AAV1J4L4_9NEOP</name>
<keyword evidence="8" id="KW-1185">Reference proteome</keyword>
<evidence type="ECO:0000256" key="3">
    <source>
        <dbReference type="ARBA" id="ARBA00022989"/>
    </source>
</evidence>
<evidence type="ECO:0000256" key="2">
    <source>
        <dbReference type="ARBA" id="ARBA00022692"/>
    </source>
</evidence>
<evidence type="ECO:0000313" key="7">
    <source>
        <dbReference type="EMBL" id="CAK1543168.1"/>
    </source>
</evidence>
<feature type="transmembrane region" description="Helical" evidence="5">
    <location>
        <begin position="154"/>
        <end position="171"/>
    </location>
</feature>
<dbReference type="SUPFAM" id="SSF49354">
    <property type="entry name" value="PapD-like"/>
    <property type="match status" value="1"/>
</dbReference>
<dbReference type="InterPro" id="IPR008962">
    <property type="entry name" value="PapD-like_sf"/>
</dbReference>
<keyword evidence="2 5" id="KW-0812">Transmembrane</keyword>
<dbReference type="PANTHER" id="PTHR34441:SF1">
    <property type="entry name" value="MOTILE SPERM DOMAIN-CONTAINING 1"/>
    <property type="match status" value="1"/>
</dbReference>
<dbReference type="PROSITE" id="PS50202">
    <property type="entry name" value="MSP"/>
    <property type="match status" value="1"/>
</dbReference>
<dbReference type="Proteomes" id="UP001497472">
    <property type="component" value="Unassembled WGS sequence"/>
</dbReference>
<dbReference type="AlphaFoldDB" id="A0AAV1J4L4"/>
<organism evidence="7 8">
    <name type="scientific">Leptosia nina</name>
    <dbReference type="NCBI Taxonomy" id="320188"/>
    <lineage>
        <taxon>Eukaryota</taxon>
        <taxon>Metazoa</taxon>
        <taxon>Ecdysozoa</taxon>
        <taxon>Arthropoda</taxon>
        <taxon>Hexapoda</taxon>
        <taxon>Insecta</taxon>
        <taxon>Pterygota</taxon>
        <taxon>Neoptera</taxon>
        <taxon>Endopterygota</taxon>
        <taxon>Lepidoptera</taxon>
        <taxon>Glossata</taxon>
        <taxon>Ditrysia</taxon>
        <taxon>Papilionoidea</taxon>
        <taxon>Pieridae</taxon>
        <taxon>Pierinae</taxon>
        <taxon>Leptosia</taxon>
    </lineage>
</organism>
<evidence type="ECO:0000259" key="6">
    <source>
        <dbReference type="PROSITE" id="PS50202"/>
    </source>
</evidence>
<dbReference type="EMBL" id="CAVLEF010000004">
    <property type="protein sequence ID" value="CAK1543168.1"/>
    <property type="molecule type" value="Genomic_DNA"/>
</dbReference>
<sequence length="211" mass="23664">MKNFPVFVFPVSLEFYLNARHTHKQLLTVYNPYDFSVNFQVLCTSPNKFTVIDPDGVIAPQSCIDIVVRYTQPSLTHCNTVEKFRITMYDKNTHQALGKRDIPTKLIEGEPLSINQESLGDSFHPLTSPRPALVRSIDDATKVTSSHHRDQQPINVVAVVVSICCIAALLLPTQPDQVVKSQLPEWLHVGSNLKLVFSFVLGLVSMLVLRP</sequence>
<dbReference type="PANTHER" id="PTHR34441">
    <property type="entry name" value="MOTILE SPERM DOMAIN-CONTAINING PROTEIN 1"/>
    <property type="match status" value="1"/>
</dbReference>
<keyword evidence="4 5" id="KW-0472">Membrane</keyword>
<evidence type="ECO:0000313" key="8">
    <source>
        <dbReference type="Proteomes" id="UP001497472"/>
    </source>
</evidence>
<evidence type="ECO:0000256" key="1">
    <source>
        <dbReference type="ARBA" id="ARBA00004141"/>
    </source>
</evidence>
<evidence type="ECO:0000256" key="4">
    <source>
        <dbReference type="ARBA" id="ARBA00023136"/>
    </source>
</evidence>
<comment type="subcellular location">
    <subcellularLocation>
        <location evidence="1">Membrane</location>
        <topology evidence="1">Multi-pass membrane protein</topology>
    </subcellularLocation>
</comment>
<accession>A0AAV1J4L4</accession>
<protein>
    <recommendedName>
        <fullName evidence="6">MSP domain-containing protein</fullName>
    </recommendedName>
</protein>
<dbReference type="Gene3D" id="2.60.40.10">
    <property type="entry name" value="Immunoglobulins"/>
    <property type="match status" value="1"/>
</dbReference>
<proteinExistence type="predicted"/>
<feature type="transmembrane region" description="Helical" evidence="5">
    <location>
        <begin position="191"/>
        <end position="209"/>
    </location>
</feature>
<dbReference type="GO" id="GO:0016020">
    <property type="term" value="C:membrane"/>
    <property type="evidence" value="ECO:0007669"/>
    <property type="project" value="UniProtKB-SubCell"/>
</dbReference>
<dbReference type="InterPro" id="IPR039283">
    <property type="entry name" value="MOSPD1/3"/>
</dbReference>
<keyword evidence="3 5" id="KW-1133">Transmembrane helix</keyword>
<dbReference type="Pfam" id="PF00635">
    <property type="entry name" value="Motile_Sperm"/>
    <property type="match status" value="1"/>
</dbReference>
<gene>
    <name evidence="7" type="ORF">LNINA_LOCUS3002</name>
</gene>
<evidence type="ECO:0000256" key="5">
    <source>
        <dbReference type="SAM" id="Phobius"/>
    </source>
</evidence>
<comment type="caution">
    <text evidence="7">The sequence shown here is derived from an EMBL/GenBank/DDBJ whole genome shotgun (WGS) entry which is preliminary data.</text>
</comment>
<feature type="domain" description="MSP" evidence="6">
    <location>
        <begin position="1"/>
        <end position="124"/>
    </location>
</feature>
<dbReference type="InterPro" id="IPR013783">
    <property type="entry name" value="Ig-like_fold"/>
</dbReference>